<organism evidence="2 3">
    <name type="scientific">Rhizobium leguminosarum</name>
    <dbReference type="NCBI Taxonomy" id="384"/>
    <lineage>
        <taxon>Bacteria</taxon>
        <taxon>Pseudomonadati</taxon>
        <taxon>Pseudomonadota</taxon>
        <taxon>Alphaproteobacteria</taxon>
        <taxon>Hyphomicrobiales</taxon>
        <taxon>Rhizobiaceae</taxon>
        <taxon>Rhizobium/Agrobacterium group</taxon>
        <taxon>Rhizobium</taxon>
    </lineage>
</organism>
<sequence length="69" mass="7092">MSEIATASGVQKALPGRHVGRLSCVAGLAQDSPFITHSDEFGGVTGVGGRKDGQHRRGLALPSTRAHIA</sequence>
<protein>
    <submittedName>
        <fullName evidence="2">Uncharacterized protein</fullName>
    </submittedName>
</protein>
<proteinExistence type="predicted"/>
<dbReference type="Proteomes" id="UP000238523">
    <property type="component" value="Chromosome"/>
</dbReference>
<gene>
    <name evidence="2" type="ORF">CUJ84_Chr002334</name>
</gene>
<dbReference type="AlphaFoldDB" id="A0A2K9Z3D3"/>
<evidence type="ECO:0000313" key="2">
    <source>
        <dbReference type="EMBL" id="AUW42690.1"/>
    </source>
</evidence>
<accession>A0A2K9Z3D3</accession>
<name>A0A2K9Z3D3_RHILE</name>
<reference evidence="2 3" key="1">
    <citation type="submission" date="2017-11" db="EMBL/GenBank/DDBJ databases">
        <title>Complete genome of Rhizobium leguminosarum Norway, an ineffective micro-symbiont.</title>
        <authorList>
            <person name="Hoffrichter A."/>
            <person name="Liang J."/>
            <person name="Brachmann A."/>
            <person name="Marin M."/>
        </authorList>
    </citation>
    <scope>NUCLEOTIDE SEQUENCE [LARGE SCALE GENOMIC DNA]</scope>
    <source>
        <strain evidence="2 3">Norway</strain>
    </source>
</reference>
<evidence type="ECO:0000313" key="3">
    <source>
        <dbReference type="Proteomes" id="UP000238523"/>
    </source>
</evidence>
<feature type="region of interest" description="Disordered" evidence="1">
    <location>
        <begin position="45"/>
        <end position="69"/>
    </location>
</feature>
<dbReference type="EMBL" id="CP025012">
    <property type="protein sequence ID" value="AUW42690.1"/>
    <property type="molecule type" value="Genomic_DNA"/>
</dbReference>
<evidence type="ECO:0000256" key="1">
    <source>
        <dbReference type="SAM" id="MobiDB-lite"/>
    </source>
</evidence>